<evidence type="ECO:0000313" key="4">
    <source>
        <dbReference type="Proteomes" id="UP000003178"/>
    </source>
</evidence>
<keyword evidence="2" id="KW-0812">Transmembrane</keyword>
<accession>B6G0S9</accession>
<gene>
    <name evidence="3" type="ORF">CLOHIR_01735</name>
</gene>
<dbReference type="HOGENOM" id="CLU_1193144_0_0_9"/>
<dbReference type="Proteomes" id="UP000003178">
    <property type="component" value="Unassembled WGS sequence"/>
</dbReference>
<reference evidence="3 4" key="2">
    <citation type="submission" date="2008-10" db="EMBL/GenBank/DDBJ databases">
        <title>Draft genome sequence of Clostridium hiranonis (DSM 13275).</title>
        <authorList>
            <person name="Sudarsanam P."/>
            <person name="Ley R."/>
            <person name="Guruge J."/>
            <person name="Turnbaugh P.J."/>
            <person name="Mahowald M."/>
            <person name="Liep D."/>
            <person name="Gordon J."/>
        </authorList>
    </citation>
    <scope>NUCLEOTIDE SEQUENCE [LARGE SCALE GENOMIC DNA]</scope>
    <source>
        <strain evidence="3 4">DSM 13275</strain>
    </source>
</reference>
<reference evidence="3 4" key="1">
    <citation type="submission" date="2008-09" db="EMBL/GenBank/DDBJ databases">
        <authorList>
            <person name="Fulton L."/>
            <person name="Clifton S."/>
            <person name="Fulton B."/>
            <person name="Xu J."/>
            <person name="Minx P."/>
            <person name="Pepin K.H."/>
            <person name="Johnson M."/>
            <person name="Thiruvilangam P."/>
            <person name="Bhonagiri V."/>
            <person name="Nash W.E."/>
            <person name="Mardis E.R."/>
            <person name="Wilson R.K."/>
        </authorList>
    </citation>
    <scope>NUCLEOTIDE SEQUENCE [LARGE SCALE GENOMIC DNA]</scope>
    <source>
        <strain evidence="3 4">DSM 13275</strain>
    </source>
</reference>
<proteinExistence type="predicted"/>
<keyword evidence="1" id="KW-0175">Coiled coil</keyword>
<keyword evidence="2" id="KW-1133">Transmembrane helix</keyword>
<evidence type="ECO:0000256" key="1">
    <source>
        <dbReference type="SAM" id="Coils"/>
    </source>
</evidence>
<keyword evidence="2" id="KW-0472">Membrane</keyword>
<dbReference type="EMBL" id="ABWP01000068">
    <property type="protein sequence ID" value="EEA84655.1"/>
    <property type="molecule type" value="Genomic_DNA"/>
</dbReference>
<sequence>MIGGKKMKNKKIFIAIGVVLCICFGFFLFKGNNTSKNFCYNIDWNDNIKELRNKMTEMKFYDYENKEKRPVSGDEISDDSRSSRIHIRYIKANSPSLALDDIPLEWYQCIGFFDNKEKITYLQEIYYIVDYSFDDNLTEYEQYEKSYRDLENTYDSIILNLEDNGAEYIEEKFDSTGLNSEGLLYKFKDHYLLVRKFDDEYLKVQVEHYNPRYTKEEVLKGTWYADTKDSNI</sequence>
<evidence type="ECO:0000313" key="3">
    <source>
        <dbReference type="EMBL" id="EEA84655.1"/>
    </source>
</evidence>
<comment type="caution">
    <text evidence="3">The sequence shown here is derived from an EMBL/GenBank/DDBJ whole genome shotgun (WGS) entry which is preliminary data.</text>
</comment>
<keyword evidence="4" id="KW-1185">Reference proteome</keyword>
<evidence type="ECO:0000256" key="2">
    <source>
        <dbReference type="SAM" id="Phobius"/>
    </source>
</evidence>
<feature type="coiled-coil region" evidence="1">
    <location>
        <begin position="133"/>
        <end position="160"/>
    </location>
</feature>
<feature type="transmembrane region" description="Helical" evidence="2">
    <location>
        <begin position="12"/>
        <end position="29"/>
    </location>
</feature>
<organism evidence="3 4">
    <name type="scientific">Peptacetobacter hiranonis (strain DSM 13275 / JCM 10541 / KCTC 15199 / TO-931)</name>
    <name type="common">Clostridium hiranonis</name>
    <dbReference type="NCBI Taxonomy" id="500633"/>
    <lineage>
        <taxon>Bacteria</taxon>
        <taxon>Bacillati</taxon>
        <taxon>Bacillota</taxon>
        <taxon>Clostridia</taxon>
        <taxon>Peptostreptococcales</taxon>
        <taxon>Peptostreptococcaceae</taxon>
        <taxon>Peptacetobacter</taxon>
    </lineage>
</organism>
<protein>
    <submittedName>
        <fullName evidence="3">Uncharacterized protein</fullName>
    </submittedName>
</protein>
<name>B6G0S9_PEPHT</name>
<dbReference type="AlphaFoldDB" id="B6G0S9"/>